<dbReference type="OrthoDB" id="9930022at2759"/>
<dbReference type="InterPro" id="IPR036291">
    <property type="entry name" value="NAD(P)-bd_dom_sf"/>
</dbReference>
<accession>A0A9W9XKI9</accession>
<reference evidence="2" key="1">
    <citation type="submission" date="2022-12" db="EMBL/GenBank/DDBJ databases">
        <authorList>
            <person name="Petersen C."/>
        </authorList>
    </citation>
    <scope>NUCLEOTIDE SEQUENCE</scope>
    <source>
        <strain evidence="2">IBT 29495</strain>
    </source>
</reference>
<dbReference type="SUPFAM" id="SSF50129">
    <property type="entry name" value="GroES-like"/>
    <property type="match status" value="1"/>
</dbReference>
<dbReference type="SMART" id="SM00829">
    <property type="entry name" value="PKS_ER"/>
    <property type="match status" value="1"/>
</dbReference>
<dbReference type="SUPFAM" id="SSF51735">
    <property type="entry name" value="NAD(P)-binding Rossmann-fold domains"/>
    <property type="match status" value="1"/>
</dbReference>
<gene>
    <name evidence="2" type="ORF">N7463_010297</name>
</gene>
<dbReference type="InterPro" id="IPR013154">
    <property type="entry name" value="ADH-like_N"/>
</dbReference>
<sequence>MARQWVLTGQEGFETSLEYQQDVKIPSAQDLGSHEVLVRMHAASLNYRELVIPTGVIGPITAPVIPGCDGAGIVEGVGSSVRDFHLGDRVLTHIAPKLVETRGDDALLGVTDALSCLGQGSDGTLRSHGVFSETGLVHAPKSLGWLSAATLTCTWASAWNALFGLKGQEAGPGSWVVVQGTGGVSIAALQLAVAAGATVIATTSSDEKAARLKTLGAMHVINYQTHPTTWGEDARGLTPGGRGVDIVIDVGGNETLSKSLAAVRVDGIVLVIGQVGESTADAVPMFAALLHTCIVRGILGSSRNQFRELARFIDDHKIVPAVDDVVFELADAKSAYRRLAEKKHFSKVLIKID</sequence>
<dbReference type="InterPro" id="IPR011032">
    <property type="entry name" value="GroES-like_sf"/>
</dbReference>
<proteinExistence type="predicted"/>
<dbReference type="EMBL" id="JAPWDS010000006">
    <property type="protein sequence ID" value="KAJ5494210.1"/>
    <property type="molecule type" value="Genomic_DNA"/>
</dbReference>
<dbReference type="Gene3D" id="3.90.180.10">
    <property type="entry name" value="Medium-chain alcohol dehydrogenases, catalytic domain"/>
    <property type="match status" value="1"/>
</dbReference>
<dbReference type="PANTHER" id="PTHR45033:SF2">
    <property type="entry name" value="ZINC-TYPE ALCOHOL DEHYDROGENASE-LIKE PROTEIN C1773.06C"/>
    <property type="match status" value="1"/>
</dbReference>
<name>A0A9W9XKI9_9EURO</name>
<dbReference type="Gene3D" id="3.40.50.720">
    <property type="entry name" value="NAD(P)-binding Rossmann-like Domain"/>
    <property type="match status" value="1"/>
</dbReference>
<dbReference type="InterPro" id="IPR052711">
    <property type="entry name" value="Zinc_ADH-like"/>
</dbReference>
<dbReference type="Pfam" id="PF00107">
    <property type="entry name" value="ADH_zinc_N"/>
    <property type="match status" value="1"/>
</dbReference>
<reference evidence="2" key="2">
    <citation type="journal article" date="2023" name="IMA Fungus">
        <title>Comparative genomic study of the Penicillium genus elucidates a diverse pangenome and 15 lateral gene transfer events.</title>
        <authorList>
            <person name="Petersen C."/>
            <person name="Sorensen T."/>
            <person name="Nielsen M.R."/>
            <person name="Sondergaard T.E."/>
            <person name="Sorensen J.L."/>
            <person name="Fitzpatrick D.A."/>
            <person name="Frisvad J.C."/>
            <person name="Nielsen K.L."/>
        </authorList>
    </citation>
    <scope>NUCLEOTIDE SEQUENCE</scope>
    <source>
        <strain evidence="2">IBT 29495</strain>
    </source>
</reference>
<keyword evidence="3" id="KW-1185">Reference proteome</keyword>
<dbReference type="GO" id="GO:0016491">
    <property type="term" value="F:oxidoreductase activity"/>
    <property type="evidence" value="ECO:0007669"/>
    <property type="project" value="InterPro"/>
</dbReference>
<protein>
    <recommendedName>
        <fullName evidence="1">Enoyl reductase (ER) domain-containing protein</fullName>
    </recommendedName>
</protein>
<evidence type="ECO:0000313" key="3">
    <source>
        <dbReference type="Proteomes" id="UP001149954"/>
    </source>
</evidence>
<evidence type="ECO:0000313" key="2">
    <source>
        <dbReference type="EMBL" id="KAJ5494210.1"/>
    </source>
</evidence>
<organism evidence="2 3">
    <name type="scientific">Penicillium fimorum</name>
    <dbReference type="NCBI Taxonomy" id="1882269"/>
    <lineage>
        <taxon>Eukaryota</taxon>
        <taxon>Fungi</taxon>
        <taxon>Dikarya</taxon>
        <taxon>Ascomycota</taxon>
        <taxon>Pezizomycotina</taxon>
        <taxon>Eurotiomycetes</taxon>
        <taxon>Eurotiomycetidae</taxon>
        <taxon>Eurotiales</taxon>
        <taxon>Aspergillaceae</taxon>
        <taxon>Penicillium</taxon>
    </lineage>
</organism>
<dbReference type="Proteomes" id="UP001149954">
    <property type="component" value="Unassembled WGS sequence"/>
</dbReference>
<dbReference type="InterPro" id="IPR020843">
    <property type="entry name" value="ER"/>
</dbReference>
<dbReference type="AlphaFoldDB" id="A0A9W9XKI9"/>
<feature type="domain" description="Enoyl reductase (ER)" evidence="1">
    <location>
        <begin position="12"/>
        <end position="350"/>
    </location>
</feature>
<dbReference type="PANTHER" id="PTHR45033">
    <property type="match status" value="1"/>
</dbReference>
<evidence type="ECO:0000259" key="1">
    <source>
        <dbReference type="SMART" id="SM00829"/>
    </source>
</evidence>
<dbReference type="CDD" id="cd08276">
    <property type="entry name" value="MDR7"/>
    <property type="match status" value="1"/>
</dbReference>
<dbReference type="Pfam" id="PF08240">
    <property type="entry name" value="ADH_N"/>
    <property type="match status" value="1"/>
</dbReference>
<comment type="caution">
    <text evidence="2">The sequence shown here is derived from an EMBL/GenBank/DDBJ whole genome shotgun (WGS) entry which is preliminary data.</text>
</comment>
<dbReference type="InterPro" id="IPR013149">
    <property type="entry name" value="ADH-like_C"/>
</dbReference>